<dbReference type="EMBL" id="JAFBDZ010000004">
    <property type="protein sequence ID" value="MBM7587392.1"/>
    <property type="molecule type" value="Genomic_DNA"/>
</dbReference>
<evidence type="ECO:0000313" key="2">
    <source>
        <dbReference type="EMBL" id="MBM7587392.1"/>
    </source>
</evidence>
<proteinExistence type="predicted"/>
<evidence type="ECO:0000313" key="3">
    <source>
        <dbReference type="Proteomes" id="UP001646157"/>
    </source>
</evidence>
<reference evidence="2 3" key="1">
    <citation type="submission" date="2021-01" db="EMBL/GenBank/DDBJ databases">
        <title>Genomic Encyclopedia of Type Strains, Phase IV (KMG-IV): sequencing the most valuable type-strain genomes for metagenomic binning, comparative biology and taxonomic classification.</title>
        <authorList>
            <person name="Goeker M."/>
        </authorList>
    </citation>
    <scope>NUCLEOTIDE SEQUENCE [LARGE SCALE GENOMIC DNA]</scope>
    <source>
        <strain evidence="2 3">DSM 24834</strain>
    </source>
</reference>
<dbReference type="RefSeq" id="WP_205174566.1">
    <property type="nucleotide sequence ID" value="NZ_JAFBDZ010000004.1"/>
</dbReference>
<accession>A0ABS2NHQ0</accession>
<keyword evidence="3" id="KW-1185">Reference proteome</keyword>
<sequence length="71" mass="7980">MKIRKIPFLASFVLATLFVVSQTSFAQGTSSNQNDMMNKQGMSPMLEMMSTESGHKMMDACNSFMKSFDKK</sequence>
<comment type="caution">
    <text evidence="2">The sequence shown here is derived from an EMBL/GenBank/DDBJ whole genome shotgun (WGS) entry which is preliminary data.</text>
</comment>
<organism evidence="2 3">
    <name type="scientific">Rossellomorea pakistanensis</name>
    <dbReference type="NCBI Taxonomy" id="992288"/>
    <lineage>
        <taxon>Bacteria</taxon>
        <taxon>Bacillati</taxon>
        <taxon>Bacillota</taxon>
        <taxon>Bacilli</taxon>
        <taxon>Bacillales</taxon>
        <taxon>Bacillaceae</taxon>
        <taxon>Rossellomorea</taxon>
    </lineage>
</organism>
<name>A0ABS2NHQ0_9BACI</name>
<protein>
    <submittedName>
        <fullName evidence="2">Uncharacterized protein</fullName>
    </submittedName>
</protein>
<gene>
    <name evidence="2" type="ORF">JOC86_003965</name>
</gene>
<keyword evidence="1" id="KW-0732">Signal</keyword>
<evidence type="ECO:0000256" key="1">
    <source>
        <dbReference type="SAM" id="SignalP"/>
    </source>
</evidence>
<feature type="signal peptide" evidence="1">
    <location>
        <begin position="1"/>
        <end position="26"/>
    </location>
</feature>
<feature type="chain" id="PRO_5047289912" evidence="1">
    <location>
        <begin position="27"/>
        <end position="71"/>
    </location>
</feature>
<dbReference type="Proteomes" id="UP001646157">
    <property type="component" value="Unassembled WGS sequence"/>
</dbReference>